<dbReference type="RefSeq" id="XP_037139637.1">
    <property type="nucleotide sequence ID" value="XM_037283741.1"/>
</dbReference>
<dbReference type="InterPro" id="IPR051270">
    <property type="entry name" value="Tyrosine-tRNA_ligase_regulator"/>
</dbReference>
<evidence type="ECO:0000256" key="2">
    <source>
        <dbReference type="ARBA" id="ARBA00022555"/>
    </source>
</evidence>
<sequence>MSKVRSLALIQPLRLGSVLNGGFGAPAVRNYHFDLLNLKIGYTTTVENHPDSEKLYVSQIKLDQAGRVKQICSGIRDYVSRESLQGSLVVVVDNMKKCKLRGQISEGMIICGESASENLVSPFTLAKFDSSLIGKTVVLESASGPASEPTTRRIKSQEWEDISSRMKVGEGGRITYRDENTMAETYLSVYDTDGEPVPVIVKGLPAGSAVK</sequence>
<dbReference type="GO" id="GO:0000049">
    <property type="term" value="F:tRNA binding"/>
    <property type="evidence" value="ECO:0007669"/>
    <property type="project" value="UniProtKB-UniRule"/>
</dbReference>
<evidence type="ECO:0000259" key="5">
    <source>
        <dbReference type="PROSITE" id="PS50886"/>
    </source>
</evidence>
<keyword evidence="2 4" id="KW-0820">tRNA-binding</keyword>
<dbReference type="Pfam" id="PF01588">
    <property type="entry name" value="tRNA_bind"/>
    <property type="match status" value="1"/>
</dbReference>
<evidence type="ECO:0000256" key="4">
    <source>
        <dbReference type="PROSITE-ProRule" id="PRU00209"/>
    </source>
</evidence>
<evidence type="ECO:0000313" key="6">
    <source>
        <dbReference type="EMBL" id="QLL32963.1"/>
    </source>
</evidence>
<dbReference type="PANTHER" id="PTHR11586">
    <property type="entry name" value="TRNA-AMINOACYLATION COFACTOR ARC1 FAMILY MEMBER"/>
    <property type="match status" value="1"/>
</dbReference>
<dbReference type="AlphaFoldDB" id="A0A7G3ZHH7"/>
<dbReference type="Proteomes" id="UP000515788">
    <property type="component" value="Chromosome 4"/>
</dbReference>
<gene>
    <name evidence="6" type="ORF">HG536_0D04850</name>
</gene>
<dbReference type="PANTHER" id="PTHR11586:SF43">
    <property type="entry name" value="TYROSINE--TRNA LIGASE, CYTOPLASMIC"/>
    <property type="match status" value="1"/>
</dbReference>
<proteinExistence type="predicted"/>
<evidence type="ECO:0000256" key="3">
    <source>
        <dbReference type="ARBA" id="ARBA00022884"/>
    </source>
</evidence>
<keyword evidence="1" id="KW-0963">Cytoplasm</keyword>
<feature type="domain" description="TRNA-binding" evidence="5">
    <location>
        <begin position="32"/>
        <end position="138"/>
    </location>
</feature>
<dbReference type="Gene3D" id="2.40.50.140">
    <property type="entry name" value="Nucleic acid-binding proteins"/>
    <property type="match status" value="1"/>
</dbReference>
<reference evidence="6 7" key="1">
    <citation type="submission" date="2020-06" db="EMBL/GenBank/DDBJ databases">
        <title>The yeast mating-type switching endonuclease HO is a domesticated member of an unorthodox homing genetic element family.</title>
        <authorList>
            <person name="Coughlan A.Y."/>
            <person name="Lombardi L."/>
            <person name="Braun-Galleani S."/>
            <person name="Martos A.R."/>
            <person name="Galeote V."/>
            <person name="Bigey F."/>
            <person name="Dequin S."/>
            <person name="Byrne K.P."/>
            <person name="Wolfe K.H."/>
        </authorList>
    </citation>
    <scope>NUCLEOTIDE SEQUENCE [LARGE SCALE GENOMIC DNA]</scope>
    <source>
        <strain evidence="6 7">CBS764</strain>
    </source>
</reference>
<organism evidence="6 7">
    <name type="scientific">Torulaspora globosa</name>
    <dbReference type="NCBI Taxonomy" id="48254"/>
    <lineage>
        <taxon>Eukaryota</taxon>
        <taxon>Fungi</taxon>
        <taxon>Dikarya</taxon>
        <taxon>Ascomycota</taxon>
        <taxon>Saccharomycotina</taxon>
        <taxon>Saccharomycetes</taxon>
        <taxon>Saccharomycetales</taxon>
        <taxon>Saccharomycetaceae</taxon>
        <taxon>Torulaspora</taxon>
    </lineage>
</organism>
<protein>
    <recommendedName>
        <fullName evidence="5">tRNA-binding domain-containing protein</fullName>
    </recommendedName>
</protein>
<evidence type="ECO:0000313" key="7">
    <source>
        <dbReference type="Proteomes" id="UP000515788"/>
    </source>
</evidence>
<evidence type="ECO:0000256" key="1">
    <source>
        <dbReference type="ARBA" id="ARBA00022490"/>
    </source>
</evidence>
<dbReference type="GO" id="GO:0004831">
    <property type="term" value="F:tyrosine-tRNA ligase activity"/>
    <property type="evidence" value="ECO:0007669"/>
    <property type="project" value="TreeGrafter"/>
</dbReference>
<accession>A0A7G3ZHH7</accession>
<keyword evidence="3 4" id="KW-0694">RNA-binding</keyword>
<dbReference type="KEGG" id="tgb:HG536_0D04850"/>
<dbReference type="GeneID" id="59326130"/>
<dbReference type="SUPFAM" id="SSF50249">
    <property type="entry name" value="Nucleic acid-binding proteins"/>
    <property type="match status" value="1"/>
</dbReference>
<keyword evidence="7" id="KW-1185">Reference proteome</keyword>
<dbReference type="PROSITE" id="PS50886">
    <property type="entry name" value="TRBD"/>
    <property type="match status" value="1"/>
</dbReference>
<dbReference type="InterPro" id="IPR002547">
    <property type="entry name" value="tRNA-bd_dom"/>
</dbReference>
<name>A0A7G3ZHH7_9SACH</name>
<dbReference type="EMBL" id="CP059249">
    <property type="protein sequence ID" value="QLL32963.1"/>
    <property type="molecule type" value="Genomic_DNA"/>
</dbReference>
<dbReference type="InterPro" id="IPR012340">
    <property type="entry name" value="NA-bd_OB-fold"/>
</dbReference>
<dbReference type="OrthoDB" id="19141at2759"/>